<dbReference type="EMBL" id="VEPZ02000998">
    <property type="protein sequence ID" value="KAE8703628.1"/>
    <property type="molecule type" value="Genomic_DNA"/>
</dbReference>
<accession>A0A6A3AHV7</accession>
<proteinExistence type="predicted"/>
<sequence>MGNWFGRSKLMVKLFETRKNSDSMSSPTRIKVRMTKTQLKELKAHAADTSKGKSELGQLIIKECLEGRLSPRVVVVGQSHCVLENSRLWCSSLRTITEERI</sequence>
<gene>
    <name evidence="1" type="ORF">F3Y22_tig00110467pilonHSYRG00162</name>
</gene>
<evidence type="ECO:0000313" key="2">
    <source>
        <dbReference type="Proteomes" id="UP000436088"/>
    </source>
</evidence>
<organism evidence="1 2">
    <name type="scientific">Hibiscus syriacus</name>
    <name type="common">Rose of Sharon</name>
    <dbReference type="NCBI Taxonomy" id="106335"/>
    <lineage>
        <taxon>Eukaryota</taxon>
        <taxon>Viridiplantae</taxon>
        <taxon>Streptophyta</taxon>
        <taxon>Embryophyta</taxon>
        <taxon>Tracheophyta</taxon>
        <taxon>Spermatophyta</taxon>
        <taxon>Magnoliopsida</taxon>
        <taxon>eudicotyledons</taxon>
        <taxon>Gunneridae</taxon>
        <taxon>Pentapetalae</taxon>
        <taxon>rosids</taxon>
        <taxon>malvids</taxon>
        <taxon>Malvales</taxon>
        <taxon>Malvaceae</taxon>
        <taxon>Malvoideae</taxon>
        <taxon>Hibiscus</taxon>
    </lineage>
</organism>
<keyword evidence="2" id="KW-1185">Reference proteome</keyword>
<reference evidence="1" key="1">
    <citation type="submission" date="2019-09" db="EMBL/GenBank/DDBJ databases">
        <title>Draft genome information of white flower Hibiscus syriacus.</title>
        <authorList>
            <person name="Kim Y.-M."/>
        </authorList>
    </citation>
    <scope>NUCLEOTIDE SEQUENCE [LARGE SCALE GENOMIC DNA]</scope>
    <source>
        <strain evidence="1">YM2019G1</strain>
    </source>
</reference>
<dbReference type="Proteomes" id="UP000436088">
    <property type="component" value="Unassembled WGS sequence"/>
</dbReference>
<evidence type="ECO:0000313" key="1">
    <source>
        <dbReference type="EMBL" id="KAE8703628.1"/>
    </source>
</evidence>
<dbReference type="AlphaFoldDB" id="A0A6A3AHV7"/>
<comment type="caution">
    <text evidence="1">The sequence shown here is derived from an EMBL/GenBank/DDBJ whole genome shotgun (WGS) entry which is preliminary data.</text>
</comment>
<protein>
    <submittedName>
        <fullName evidence="1">UvrABC system protein C</fullName>
    </submittedName>
</protein>
<name>A0A6A3AHV7_HIBSY</name>